<sequence length="58" mass="6590">MDALTSLYSELAEPLTRYAMTFIRDISLVEDIVSETFLRATKHCIANNELPARLGFIK</sequence>
<dbReference type="RefSeq" id="WP_152965941.1">
    <property type="nucleotide sequence ID" value="NZ_LGTC01000001.1"/>
</dbReference>
<dbReference type="Gene3D" id="1.10.1740.10">
    <property type="match status" value="1"/>
</dbReference>
<gene>
    <name evidence="1" type="ORF">Bccel_1228</name>
</gene>
<dbReference type="EMBL" id="LGTC01000001">
    <property type="protein sequence ID" value="KNY25968.1"/>
    <property type="molecule type" value="Genomic_DNA"/>
</dbReference>
<organism evidence="1 2">
    <name type="scientific">Pseudobacteroides cellulosolvens ATCC 35603 = DSM 2933</name>
    <dbReference type="NCBI Taxonomy" id="398512"/>
    <lineage>
        <taxon>Bacteria</taxon>
        <taxon>Bacillati</taxon>
        <taxon>Bacillota</taxon>
        <taxon>Clostridia</taxon>
        <taxon>Eubacteriales</taxon>
        <taxon>Oscillospiraceae</taxon>
        <taxon>Pseudobacteroides</taxon>
    </lineage>
</organism>
<dbReference type="SUPFAM" id="SSF88946">
    <property type="entry name" value="Sigma2 domain of RNA polymerase sigma factors"/>
    <property type="match status" value="1"/>
</dbReference>
<dbReference type="InterPro" id="IPR013325">
    <property type="entry name" value="RNA_pol_sigma_r2"/>
</dbReference>
<keyword evidence="2" id="KW-1185">Reference proteome</keyword>
<accession>A0A0L6JJT7</accession>
<protein>
    <submittedName>
        <fullName evidence="1">Sigma-70 region 2 domain protein</fullName>
    </submittedName>
</protein>
<dbReference type="Proteomes" id="UP000036923">
    <property type="component" value="Unassembled WGS sequence"/>
</dbReference>
<dbReference type="eggNOG" id="COG1595">
    <property type="taxonomic scope" value="Bacteria"/>
</dbReference>
<dbReference type="GO" id="GO:0003700">
    <property type="term" value="F:DNA-binding transcription factor activity"/>
    <property type="evidence" value="ECO:0007669"/>
    <property type="project" value="InterPro"/>
</dbReference>
<proteinExistence type="predicted"/>
<dbReference type="GO" id="GO:0006352">
    <property type="term" value="P:DNA-templated transcription initiation"/>
    <property type="evidence" value="ECO:0007669"/>
    <property type="project" value="InterPro"/>
</dbReference>
<name>A0A0L6JJT7_9FIRM</name>
<dbReference type="AlphaFoldDB" id="A0A0L6JJT7"/>
<evidence type="ECO:0000313" key="1">
    <source>
        <dbReference type="EMBL" id="KNY25968.1"/>
    </source>
</evidence>
<evidence type="ECO:0000313" key="2">
    <source>
        <dbReference type="Proteomes" id="UP000036923"/>
    </source>
</evidence>
<comment type="caution">
    <text evidence="1">The sequence shown here is derived from an EMBL/GenBank/DDBJ whole genome shotgun (WGS) entry which is preliminary data.</text>
</comment>
<reference evidence="2" key="1">
    <citation type="submission" date="2015-07" db="EMBL/GenBank/DDBJ databases">
        <title>Near-Complete Genome Sequence of the Cellulolytic Bacterium Bacteroides (Pseudobacteroides) cellulosolvens ATCC 35603.</title>
        <authorList>
            <person name="Dassa B."/>
            <person name="Utturkar S.M."/>
            <person name="Klingeman D.M."/>
            <person name="Hurt R.A."/>
            <person name="Keller M."/>
            <person name="Xu J."/>
            <person name="Reddy Y.H.K."/>
            <person name="Borovok I."/>
            <person name="Grinberg I.R."/>
            <person name="Lamed R."/>
            <person name="Zhivin O."/>
            <person name="Bayer E.A."/>
            <person name="Brown S.D."/>
        </authorList>
    </citation>
    <scope>NUCLEOTIDE SEQUENCE [LARGE SCALE GENOMIC DNA]</scope>
    <source>
        <strain evidence="2">DSM 2933</strain>
    </source>
</reference>